<dbReference type="Gene3D" id="3.40.50.2000">
    <property type="entry name" value="Glycogen Phosphorylase B"/>
    <property type="match status" value="1"/>
</dbReference>
<organism evidence="1">
    <name type="scientific">uncultured Caudovirales phage</name>
    <dbReference type="NCBI Taxonomy" id="2100421"/>
    <lineage>
        <taxon>Viruses</taxon>
        <taxon>Duplodnaviria</taxon>
        <taxon>Heunggongvirae</taxon>
        <taxon>Uroviricota</taxon>
        <taxon>Caudoviricetes</taxon>
        <taxon>Peduoviridae</taxon>
        <taxon>Maltschvirus</taxon>
        <taxon>Maltschvirus maltsch</taxon>
    </lineage>
</organism>
<accession>A0A6J5N966</accession>
<evidence type="ECO:0000313" key="1">
    <source>
        <dbReference type="EMBL" id="CAB4155267.1"/>
    </source>
</evidence>
<sequence>MRKVFYFGLEPLKARYTYQLSKEWMPATFAPYKTAGELEFIDIPGDFDPDQQIKVGAVLDAVGRGKFAMSQCSNFLDMINNDQVKDGDVIFLQDYWTPGMDAIWYALDLYGIKVKVYAMIHAQSVDEYDFTWPMRNWMRHYELGLDERMTAIFVGSTIHRDQLRQAGFKAPIHVVSLPLHHAMTLAKLPDSNMEKENKVVFSSRLDKEKNPFFMLQVAEEFLEKMSNYTWHVTTSGKSFKSMLPGVIEEMNALAQRQPRFKLLSNLTKEEYYTELATAKIQFNSSLQDYVSWTVLESTAFGCDVVFPNFRSFPEFIPACQLYQPFQVQDAVDTLTYCMLKLEKINYSATYNFAEIADIGRRMEAYIIANDYQQEINVWHELEYCKYLLKQQGYNE</sequence>
<evidence type="ECO:0000313" key="2">
    <source>
        <dbReference type="EMBL" id="CAB4170421.1"/>
    </source>
</evidence>
<evidence type="ECO:0000313" key="3">
    <source>
        <dbReference type="EMBL" id="CAB4198628.1"/>
    </source>
</evidence>
<name>A0A6J5N966_9CAUD</name>
<gene>
    <name evidence="3" type="ORF">UFOVP1307_184</name>
    <name evidence="1" type="ORF">UFOVP651_162</name>
    <name evidence="2" type="ORF">UFOVP902_18</name>
</gene>
<dbReference type="PANTHER" id="PTHR45947">
    <property type="entry name" value="SULFOQUINOVOSYL TRANSFERASE SQD2"/>
    <property type="match status" value="1"/>
</dbReference>
<dbReference type="PANTHER" id="PTHR45947:SF3">
    <property type="entry name" value="SULFOQUINOVOSYL TRANSFERASE SQD2"/>
    <property type="match status" value="1"/>
</dbReference>
<dbReference type="CDD" id="cd01635">
    <property type="entry name" value="Glycosyltransferase_GTB-type"/>
    <property type="match status" value="1"/>
</dbReference>
<dbReference type="EMBL" id="LR796859">
    <property type="protein sequence ID" value="CAB4170421.1"/>
    <property type="molecule type" value="Genomic_DNA"/>
</dbReference>
<reference evidence="1" key="1">
    <citation type="submission" date="2020-04" db="EMBL/GenBank/DDBJ databases">
        <authorList>
            <person name="Chiriac C."/>
            <person name="Salcher M."/>
            <person name="Ghai R."/>
            <person name="Kavagutti S V."/>
        </authorList>
    </citation>
    <scope>NUCLEOTIDE SEQUENCE</scope>
</reference>
<dbReference type="InterPro" id="IPR050194">
    <property type="entry name" value="Glycosyltransferase_grp1"/>
</dbReference>
<proteinExistence type="predicted"/>
<dbReference type="SUPFAM" id="SSF53756">
    <property type="entry name" value="UDP-Glycosyltransferase/glycogen phosphorylase"/>
    <property type="match status" value="1"/>
</dbReference>
<dbReference type="EMBL" id="LR797270">
    <property type="protein sequence ID" value="CAB4198628.1"/>
    <property type="molecule type" value="Genomic_DNA"/>
</dbReference>
<dbReference type="EMBL" id="LR796625">
    <property type="protein sequence ID" value="CAB4155267.1"/>
    <property type="molecule type" value="Genomic_DNA"/>
</dbReference>
<protein>
    <submittedName>
        <fullName evidence="1">Uncharacterized protein</fullName>
    </submittedName>
</protein>
<dbReference type="GO" id="GO:0016757">
    <property type="term" value="F:glycosyltransferase activity"/>
    <property type="evidence" value="ECO:0007669"/>
    <property type="project" value="TreeGrafter"/>
</dbReference>